<reference evidence="12" key="1">
    <citation type="submission" date="2016-06" db="UniProtKB">
        <authorList>
            <consortium name="WormBaseParasite"/>
        </authorList>
    </citation>
    <scope>IDENTIFICATION</scope>
</reference>
<dbReference type="Gene3D" id="3.40.50.980">
    <property type="match status" value="1"/>
</dbReference>
<dbReference type="SUPFAM" id="SSF56801">
    <property type="entry name" value="Acetyl-CoA synthetase-like"/>
    <property type="match status" value="1"/>
</dbReference>
<evidence type="ECO:0000313" key="12">
    <source>
        <dbReference type="WBParaSite" id="ECPE_0001191201-mRNA-1"/>
    </source>
</evidence>
<name>A0A183AY42_9TREM</name>
<keyword evidence="2" id="KW-0436">Ligase</keyword>
<keyword evidence="11" id="KW-1185">Reference proteome</keyword>
<comment type="similarity">
    <text evidence="1">Belongs to the ATP-dependent AMP-binding enzyme family.</text>
</comment>
<dbReference type="GO" id="GO:0044539">
    <property type="term" value="P:long-chain fatty acid import into cell"/>
    <property type="evidence" value="ECO:0007669"/>
    <property type="project" value="TreeGrafter"/>
</dbReference>
<keyword evidence="8" id="KW-0472">Membrane</keyword>
<evidence type="ECO:0000313" key="11">
    <source>
        <dbReference type="Proteomes" id="UP000272942"/>
    </source>
</evidence>
<dbReference type="GO" id="GO:0005524">
    <property type="term" value="F:ATP binding"/>
    <property type="evidence" value="ECO:0007669"/>
    <property type="project" value="UniProtKB-KW"/>
</dbReference>
<evidence type="ECO:0000259" key="9">
    <source>
        <dbReference type="Pfam" id="PF00501"/>
    </source>
</evidence>
<keyword evidence="8" id="KW-0812">Transmembrane</keyword>
<keyword evidence="3" id="KW-0547">Nucleotide-binding</keyword>
<dbReference type="GO" id="GO:0005886">
    <property type="term" value="C:plasma membrane"/>
    <property type="evidence" value="ECO:0007669"/>
    <property type="project" value="TreeGrafter"/>
</dbReference>
<dbReference type="GO" id="GO:0005324">
    <property type="term" value="F:long-chain fatty acid transmembrane transporter activity"/>
    <property type="evidence" value="ECO:0007669"/>
    <property type="project" value="TreeGrafter"/>
</dbReference>
<reference evidence="10 11" key="2">
    <citation type="submission" date="2018-11" db="EMBL/GenBank/DDBJ databases">
        <authorList>
            <consortium name="Pathogen Informatics"/>
        </authorList>
    </citation>
    <scope>NUCLEOTIDE SEQUENCE [LARGE SCALE GENOMIC DNA]</scope>
    <source>
        <strain evidence="10 11">Egypt</strain>
    </source>
</reference>
<dbReference type="PANTHER" id="PTHR43107">
    <property type="entry name" value="LONG-CHAIN FATTY ACID TRANSPORT PROTEIN"/>
    <property type="match status" value="1"/>
</dbReference>
<evidence type="ECO:0000256" key="4">
    <source>
        <dbReference type="ARBA" id="ARBA00022840"/>
    </source>
</evidence>
<evidence type="ECO:0000256" key="5">
    <source>
        <dbReference type="ARBA" id="ARBA00036527"/>
    </source>
</evidence>
<proteinExistence type="inferred from homology"/>
<evidence type="ECO:0000256" key="1">
    <source>
        <dbReference type="ARBA" id="ARBA00006432"/>
    </source>
</evidence>
<keyword evidence="8" id="KW-1133">Transmembrane helix</keyword>
<comment type="catalytic activity">
    <reaction evidence="5">
        <text>a very long-chain fatty acid + ATP + CoA = a very long-chain fatty acyl-CoA + AMP + diphosphate</text>
        <dbReference type="Rhea" id="RHEA:54536"/>
        <dbReference type="ChEBI" id="CHEBI:30616"/>
        <dbReference type="ChEBI" id="CHEBI:33019"/>
        <dbReference type="ChEBI" id="CHEBI:57287"/>
        <dbReference type="ChEBI" id="CHEBI:58950"/>
        <dbReference type="ChEBI" id="CHEBI:138261"/>
        <dbReference type="ChEBI" id="CHEBI:456215"/>
    </reaction>
    <physiologicalReaction direction="left-to-right" evidence="5">
        <dbReference type="Rhea" id="RHEA:54537"/>
    </physiologicalReaction>
</comment>
<gene>
    <name evidence="10" type="ORF">ECPE_LOCUS11877</name>
</gene>
<sequence length="80" mass="9014">MFSKVVQTRGNAAVAMFYEDQQWSFGQLDAYSNKVANLLLREGFKRGDRLYLLLRSCPAFVAIWLGAAKVSVTGKFTSQF</sequence>
<dbReference type="EMBL" id="UZAN01051695">
    <property type="protein sequence ID" value="VDP89068.1"/>
    <property type="molecule type" value="Genomic_DNA"/>
</dbReference>
<keyword evidence="4" id="KW-0067">ATP-binding</keyword>
<organism evidence="12">
    <name type="scientific">Echinostoma caproni</name>
    <dbReference type="NCBI Taxonomy" id="27848"/>
    <lineage>
        <taxon>Eukaryota</taxon>
        <taxon>Metazoa</taxon>
        <taxon>Spiralia</taxon>
        <taxon>Lophotrochozoa</taxon>
        <taxon>Platyhelminthes</taxon>
        <taxon>Trematoda</taxon>
        <taxon>Digenea</taxon>
        <taxon>Plagiorchiida</taxon>
        <taxon>Echinostomata</taxon>
        <taxon>Echinostomatoidea</taxon>
        <taxon>Echinostomatidae</taxon>
        <taxon>Echinostoma</taxon>
    </lineage>
</organism>
<evidence type="ECO:0000256" key="2">
    <source>
        <dbReference type="ARBA" id="ARBA00022598"/>
    </source>
</evidence>
<feature type="domain" description="AMP-dependent synthetase/ligase" evidence="9">
    <location>
        <begin position="6"/>
        <end position="72"/>
    </location>
</feature>
<dbReference type="PANTHER" id="PTHR43107:SF15">
    <property type="entry name" value="FATTY ACID TRANSPORT PROTEIN 3, ISOFORM A"/>
    <property type="match status" value="1"/>
</dbReference>
<evidence type="ECO:0000256" key="7">
    <source>
        <dbReference type="ARBA" id="ARBA00048666"/>
    </source>
</evidence>
<dbReference type="Proteomes" id="UP000272942">
    <property type="component" value="Unassembled WGS sequence"/>
</dbReference>
<dbReference type="GO" id="GO:0005789">
    <property type="term" value="C:endoplasmic reticulum membrane"/>
    <property type="evidence" value="ECO:0007669"/>
    <property type="project" value="TreeGrafter"/>
</dbReference>
<dbReference type="WBParaSite" id="ECPE_0001191201-mRNA-1">
    <property type="protein sequence ID" value="ECPE_0001191201-mRNA-1"/>
    <property type="gene ID" value="ECPE_0001191201"/>
</dbReference>
<feature type="transmembrane region" description="Helical" evidence="8">
    <location>
        <begin position="50"/>
        <end position="67"/>
    </location>
</feature>
<evidence type="ECO:0000313" key="10">
    <source>
        <dbReference type="EMBL" id="VDP89068.1"/>
    </source>
</evidence>
<evidence type="ECO:0000256" key="3">
    <source>
        <dbReference type="ARBA" id="ARBA00022741"/>
    </source>
</evidence>
<dbReference type="OrthoDB" id="288590at2759"/>
<comment type="catalytic activity">
    <reaction evidence="7">
        <text>tetracosanoate + ATP + CoA = tetracosanoyl-CoA + AMP + diphosphate</text>
        <dbReference type="Rhea" id="RHEA:33639"/>
        <dbReference type="ChEBI" id="CHEBI:30616"/>
        <dbReference type="ChEBI" id="CHEBI:31014"/>
        <dbReference type="ChEBI" id="CHEBI:33019"/>
        <dbReference type="ChEBI" id="CHEBI:57287"/>
        <dbReference type="ChEBI" id="CHEBI:65052"/>
        <dbReference type="ChEBI" id="CHEBI:456215"/>
    </reaction>
    <physiologicalReaction direction="left-to-right" evidence="7">
        <dbReference type="Rhea" id="RHEA:33640"/>
    </physiologicalReaction>
</comment>
<dbReference type="AlphaFoldDB" id="A0A183AY42"/>
<evidence type="ECO:0000256" key="6">
    <source>
        <dbReference type="ARBA" id="ARBA00041297"/>
    </source>
</evidence>
<accession>A0A183AY42</accession>
<dbReference type="GO" id="GO:0004467">
    <property type="term" value="F:long-chain fatty acid-CoA ligase activity"/>
    <property type="evidence" value="ECO:0007669"/>
    <property type="project" value="TreeGrafter"/>
</dbReference>
<protein>
    <recommendedName>
        <fullName evidence="6">Long-chain-fatty-acid--CoA ligase</fullName>
    </recommendedName>
</protein>
<dbReference type="Pfam" id="PF00501">
    <property type="entry name" value="AMP-binding"/>
    <property type="match status" value="1"/>
</dbReference>
<evidence type="ECO:0000256" key="8">
    <source>
        <dbReference type="SAM" id="Phobius"/>
    </source>
</evidence>
<dbReference type="InterPro" id="IPR000873">
    <property type="entry name" value="AMP-dep_synth/lig_dom"/>
</dbReference>